<evidence type="ECO:0000313" key="2">
    <source>
        <dbReference type="EMBL" id="GAM63198.1"/>
    </source>
</evidence>
<feature type="signal peptide" evidence="1">
    <location>
        <begin position="1"/>
        <end position="22"/>
    </location>
</feature>
<dbReference type="EMBL" id="BBSA01000008">
    <property type="protein sequence ID" value="GAM63198.1"/>
    <property type="molecule type" value="Genomic_DNA"/>
</dbReference>
<organism evidence="2 3">
    <name type="scientific">Vibrio ishigakensis</name>
    <dbReference type="NCBI Taxonomy" id="1481914"/>
    <lineage>
        <taxon>Bacteria</taxon>
        <taxon>Pseudomonadati</taxon>
        <taxon>Pseudomonadota</taxon>
        <taxon>Gammaproteobacteria</taxon>
        <taxon>Vibrionales</taxon>
        <taxon>Vibrionaceae</taxon>
        <taxon>Vibrio</taxon>
    </lineage>
</organism>
<dbReference type="Proteomes" id="UP000031670">
    <property type="component" value="Unassembled WGS sequence"/>
</dbReference>
<reference evidence="2 3" key="2">
    <citation type="submission" date="2015-01" db="EMBL/GenBank/DDBJ databases">
        <authorList>
            <consortium name="NBRP consortium"/>
            <person name="Sawabe T."/>
            <person name="Meirelles P."/>
            <person name="Feng G."/>
            <person name="Sayaka M."/>
            <person name="Hattori M."/>
            <person name="Ohkuma M."/>
        </authorList>
    </citation>
    <scope>NUCLEOTIDE SEQUENCE [LARGE SCALE GENOMIC DNA]</scope>
    <source>
        <strain evidence="2 3">JCM19232</strain>
    </source>
</reference>
<accession>A0A0B8PJD0</accession>
<evidence type="ECO:0000256" key="1">
    <source>
        <dbReference type="SAM" id="SignalP"/>
    </source>
</evidence>
<proteinExistence type="predicted"/>
<sequence length="122" mass="13495">MKNTFKLSLAAILVSSAMTANAGISIVDSEEGNFSIGGNVELNFNYQDREMMDDSEFNQDGRVLIEFAGEKYTDAGYYVGVKAQHYSKVLVTLHWMTRILNSVSKTAGQFVQVVTKHTTCSL</sequence>
<comment type="caution">
    <text evidence="2">The sequence shown here is derived from an EMBL/GenBank/DDBJ whole genome shotgun (WGS) entry which is preliminary data.</text>
</comment>
<protein>
    <submittedName>
        <fullName evidence="2">Putative glycoporin</fullName>
    </submittedName>
</protein>
<keyword evidence="1" id="KW-0732">Signal</keyword>
<evidence type="ECO:0000313" key="3">
    <source>
        <dbReference type="Proteomes" id="UP000031670"/>
    </source>
</evidence>
<dbReference type="AlphaFoldDB" id="A0A0B8PJD0"/>
<name>A0A0B8PJD0_9VIBR</name>
<gene>
    <name evidence="2" type="ORF">JCM19232_1345</name>
</gene>
<reference evidence="2 3" key="1">
    <citation type="submission" date="2015-01" db="EMBL/GenBank/DDBJ databases">
        <title>Vibrio sp. C5 JCM 19232 whole genome shotgun sequence.</title>
        <authorList>
            <person name="Sawabe T."/>
            <person name="Meirelles P."/>
            <person name="Feng G."/>
            <person name="Sayaka M."/>
            <person name="Hattori M."/>
            <person name="Ohkuma M."/>
        </authorList>
    </citation>
    <scope>NUCLEOTIDE SEQUENCE [LARGE SCALE GENOMIC DNA]</scope>
    <source>
        <strain evidence="2 3">JCM19232</strain>
    </source>
</reference>
<feature type="chain" id="PRO_5002123249" evidence="1">
    <location>
        <begin position="23"/>
        <end position="122"/>
    </location>
</feature>